<dbReference type="EMBL" id="JAACQH010000044">
    <property type="protein sequence ID" value="NCS91253.1"/>
    <property type="molecule type" value="Genomic_DNA"/>
</dbReference>
<dbReference type="AlphaFoldDB" id="A0A8J7YZ56"/>
<accession>A0A8J7YZ56</accession>
<dbReference type="Proteomes" id="UP000768163">
    <property type="component" value="Unassembled WGS sequence"/>
</dbReference>
<protein>
    <submittedName>
        <fullName evidence="1">Uncharacterized protein</fullName>
    </submittedName>
</protein>
<reference evidence="1" key="1">
    <citation type="submission" date="2019-11" db="EMBL/GenBank/DDBJ databases">
        <title>Lipid analysis of CO2-rich subsurface aquifers suggests an autotrophy-based deep biosphere with lysolipids enriched in CPR bacteria.</title>
        <authorList>
            <person name="Probst A.J."/>
            <person name="Elling F.J."/>
            <person name="Castelle C.J."/>
            <person name="Zhu Q."/>
            <person name="Elvert M."/>
            <person name="Birarda G."/>
            <person name="Holman H.-Y."/>
            <person name="Lane K.R."/>
            <person name="Ladd B."/>
            <person name="Ryan M.C."/>
            <person name="Woyke T."/>
            <person name="Hinrichs K.-U."/>
            <person name="Banfield J.F."/>
        </authorList>
    </citation>
    <scope>NUCLEOTIDE SEQUENCE</scope>
    <source>
        <strain evidence="1">CG_2015-01_33_1645</strain>
        <strain evidence="2">CG_2015-04_33_537</strain>
    </source>
</reference>
<organism evidence="1 3">
    <name type="scientific">Candidatus Altarchaeum hamiconexum</name>
    <dbReference type="NCBI Taxonomy" id="1803513"/>
    <lineage>
        <taxon>Archaea</taxon>
        <taxon>Candidatus Altarchaeota</taxon>
        <taxon>Candidatus Altiarchaeia</taxon>
        <taxon>Candidatus Altarchaeales</taxon>
        <taxon>Candidatus Altarchaeaceae</taxon>
        <taxon>Candidatus Altarchaeum</taxon>
    </lineage>
</organism>
<gene>
    <name evidence="2" type="ORF">GW779_02360</name>
    <name evidence="1" type="ORF">GW910_02950</name>
</gene>
<evidence type="ECO:0000313" key="3">
    <source>
        <dbReference type="Proteomes" id="UP000768163"/>
    </source>
</evidence>
<comment type="caution">
    <text evidence="1">The sequence shown here is derived from an EMBL/GenBank/DDBJ whole genome shotgun (WGS) entry which is preliminary data.</text>
</comment>
<sequence length="203" mass="23702">MQFSDIKYLGKRYVQLTLNEILEIEHNLEDNPLMIKKYLLESINANKLNNNMLPLPKTAFYDFVDKYLNSALKGDNIQYIWLKTHGVTPSKKYSIEEANNSLNTIFNFDGLKGYSGVDLENIAVRLQRQGYRLMIITGGVDPFDFYEKIKGRVKHLQRHLASIKANKSHPIQARLIFEIQVAFIVNCQDFLIEQIIHRRGRIW</sequence>
<dbReference type="EMBL" id="JAACVF010000074">
    <property type="protein sequence ID" value="NCN65020.1"/>
    <property type="molecule type" value="Genomic_DNA"/>
</dbReference>
<proteinExistence type="predicted"/>
<dbReference type="Proteomes" id="UP000738826">
    <property type="component" value="Unassembled WGS sequence"/>
</dbReference>
<name>A0A8J7YZ56_9ARCH</name>
<evidence type="ECO:0000313" key="1">
    <source>
        <dbReference type="EMBL" id="NCN65020.1"/>
    </source>
</evidence>
<evidence type="ECO:0000313" key="2">
    <source>
        <dbReference type="EMBL" id="NCS91253.1"/>
    </source>
</evidence>